<evidence type="ECO:0000256" key="1">
    <source>
        <dbReference type="SAM" id="MobiDB-lite"/>
    </source>
</evidence>
<dbReference type="Proteomes" id="UP001396334">
    <property type="component" value="Unassembled WGS sequence"/>
</dbReference>
<keyword evidence="3" id="KW-1185">Reference proteome</keyword>
<sequence length="66" mass="7283">MIIRLSFFSLPFANISSNHSDVDSEPELAPPPLPPDRTAPARATRAHRPDPPRPARANRGGRPPRH</sequence>
<comment type="caution">
    <text evidence="2">The sequence shown here is derived from an EMBL/GenBank/DDBJ whole genome shotgun (WGS) entry which is preliminary data.</text>
</comment>
<organism evidence="2 3">
    <name type="scientific">Hibiscus sabdariffa</name>
    <name type="common">roselle</name>
    <dbReference type="NCBI Taxonomy" id="183260"/>
    <lineage>
        <taxon>Eukaryota</taxon>
        <taxon>Viridiplantae</taxon>
        <taxon>Streptophyta</taxon>
        <taxon>Embryophyta</taxon>
        <taxon>Tracheophyta</taxon>
        <taxon>Spermatophyta</taxon>
        <taxon>Magnoliopsida</taxon>
        <taxon>eudicotyledons</taxon>
        <taxon>Gunneridae</taxon>
        <taxon>Pentapetalae</taxon>
        <taxon>rosids</taxon>
        <taxon>malvids</taxon>
        <taxon>Malvales</taxon>
        <taxon>Malvaceae</taxon>
        <taxon>Malvoideae</taxon>
        <taxon>Hibiscus</taxon>
    </lineage>
</organism>
<dbReference type="EMBL" id="JBBPBN010000017">
    <property type="protein sequence ID" value="KAK9020264.1"/>
    <property type="molecule type" value="Genomic_DNA"/>
</dbReference>
<protein>
    <submittedName>
        <fullName evidence="2">Uncharacterized protein</fullName>
    </submittedName>
</protein>
<feature type="compositionally biased region" description="Pro residues" evidence="1">
    <location>
        <begin position="28"/>
        <end position="37"/>
    </location>
</feature>
<accession>A0ABR2S4Y8</accession>
<reference evidence="2 3" key="1">
    <citation type="journal article" date="2024" name="G3 (Bethesda)">
        <title>Genome assembly of Hibiscus sabdariffa L. provides insights into metabolisms of medicinal natural products.</title>
        <authorList>
            <person name="Kim T."/>
        </authorList>
    </citation>
    <scope>NUCLEOTIDE SEQUENCE [LARGE SCALE GENOMIC DNA]</scope>
    <source>
        <strain evidence="2">TK-2024</strain>
        <tissue evidence="2">Old leaves</tissue>
    </source>
</reference>
<name>A0ABR2S4Y8_9ROSI</name>
<feature type="compositionally biased region" description="Low complexity" evidence="1">
    <location>
        <begin position="55"/>
        <end position="66"/>
    </location>
</feature>
<evidence type="ECO:0000313" key="2">
    <source>
        <dbReference type="EMBL" id="KAK9020264.1"/>
    </source>
</evidence>
<gene>
    <name evidence="2" type="ORF">V6N11_054754</name>
</gene>
<evidence type="ECO:0000313" key="3">
    <source>
        <dbReference type="Proteomes" id="UP001396334"/>
    </source>
</evidence>
<feature type="region of interest" description="Disordered" evidence="1">
    <location>
        <begin position="14"/>
        <end position="66"/>
    </location>
</feature>
<proteinExistence type="predicted"/>